<feature type="region of interest" description="Disordered" evidence="1">
    <location>
        <begin position="56"/>
        <end position="80"/>
    </location>
</feature>
<feature type="compositionally biased region" description="Polar residues" evidence="1">
    <location>
        <begin position="70"/>
        <end position="80"/>
    </location>
</feature>
<accession>A0AAW0U0C2</accession>
<name>A0AAW0U0C2_SCYPA</name>
<comment type="caution">
    <text evidence="2">The sequence shown here is derived from an EMBL/GenBank/DDBJ whole genome shotgun (WGS) entry which is preliminary data.</text>
</comment>
<reference evidence="2 3" key="1">
    <citation type="submission" date="2023-03" db="EMBL/GenBank/DDBJ databases">
        <title>High-quality genome of Scylla paramamosain provides insights in environmental adaptation.</title>
        <authorList>
            <person name="Zhang L."/>
        </authorList>
    </citation>
    <scope>NUCLEOTIDE SEQUENCE [LARGE SCALE GENOMIC DNA]</scope>
    <source>
        <strain evidence="2">LZ_2023a</strain>
        <tissue evidence="2">Muscle</tissue>
    </source>
</reference>
<protein>
    <submittedName>
        <fullName evidence="2">Uncharacterized protein</fullName>
    </submittedName>
</protein>
<dbReference type="EMBL" id="JARAKH010000020">
    <property type="protein sequence ID" value="KAK8393493.1"/>
    <property type="molecule type" value="Genomic_DNA"/>
</dbReference>
<keyword evidence="3" id="KW-1185">Reference proteome</keyword>
<dbReference type="AlphaFoldDB" id="A0AAW0U0C2"/>
<evidence type="ECO:0000256" key="1">
    <source>
        <dbReference type="SAM" id="MobiDB-lite"/>
    </source>
</evidence>
<proteinExistence type="predicted"/>
<evidence type="ECO:0000313" key="3">
    <source>
        <dbReference type="Proteomes" id="UP001487740"/>
    </source>
</evidence>
<dbReference type="Proteomes" id="UP001487740">
    <property type="component" value="Unassembled WGS sequence"/>
</dbReference>
<organism evidence="2 3">
    <name type="scientific">Scylla paramamosain</name>
    <name type="common">Mud crab</name>
    <dbReference type="NCBI Taxonomy" id="85552"/>
    <lineage>
        <taxon>Eukaryota</taxon>
        <taxon>Metazoa</taxon>
        <taxon>Ecdysozoa</taxon>
        <taxon>Arthropoda</taxon>
        <taxon>Crustacea</taxon>
        <taxon>Multicrustacea</taxon>
        <taxon>Malacostraca</taxon>
        <taxon>Eumalacostraca</taxon>
        <taxon>Eucarida</taxon>
        <taxon>Decapoda</taxon>
        <taxon>Pleocyemata</taxon>
        <taxon>Brachyura</taxon>
        <taxon>Eubrachyura</taxon>
        <taxon>Portunoidea</taxon>
        <taxon>Portunidae</taxon>
        <taxon>Portuninae</taxon>
        <taxon>Scylla</taxon>
    </lineage>
</organism>
<sequence length="80" mass="8466">MSVEVQVGSKKLRAAGWAGELTGVSVPDQGLWNMTRTISVRRAPCDQGDAAPAALMKSSLPSPSLHNHHVNTTSPPYNPS</sequence>
<gene>
    <name evidence="2" type="ORF">O3P69_006664</name>
</gene>
<evidence type="ECO:0000313" key="2">
    <source>
        <dbReference type="EMBL" id="KAK8393493.1"/>
    </source>
</evidence>